<comment type="caution">
    <text evidence="3">The sequence shown here is derived from an EMBL/GenBank/DDBJ whole genome shotgun (WGS) entry which is preliminary data.</text>
</comment>
<feature type="compositionally biased region" description="Basic and acidic residues" evidence="1">
    <location>
        <begin position="22"/>
        <end position="41"/>
    </location>
</feature>
<evidence type="ECO:0000313" key="4">
    <source>
        <dbReference type="Proteomes" id="UP001419268"/>
    </source>
</evidence>
<dbReference type="EMBL" id="JBBNAG010000006">
    <property type="protein sequence ID" value="KAK9126315.1"/>
    <property type="molecule type" value="Genomic_DNA"/>
</dbReference>
<proteinExistence type="predicted"/>
<dbReference type="AlphaFoldDB" id="A0AAP0J440"/>
<reference evidence="3 4" key="1">
    <citation type="submission" date="2024-01" db="EMBL/GenBank/DDBJ databases">
        <title>Genome assemblies of Stephania.</title>
        <authorList>
            <person name="Yang L."/>
        </authorList>
    </citation>
    <scope>NUCLEOTIDE SEQUENCE [LARGE SCALE GENOMIC DNA]</scope>
    <source>
        <strain evidence="3">JXDWG</strain>
        <tissue evidence="3">Leaf</tissue>
    </source>
</reference>
<dbReference type="GO" id="GO:0004523">
    <property type="term" value="F:RNA-DNA hybrid ribonuclease activity"/>
    <property type="evidence" value="ECO:0007669"/>
    <property type="project" value="InterPro"/>
</dbReference>
<keyword evidence="4" id="KW-1185">Reference proteome</keyword>
<gene>
    <name evidence="3" type="ORF">Scep_015161</name>
</gene>
<dbReference type="Proteomes" id="UP001419268">
    <property type="component" value="Unassembled WGS sequence"/>
</dbReference>
<evidence type="ECO:0000313" key="3">
    <source>
        <dbReference type="EMBL" id="KAK9126315.1"/>
    </source>
</evidence>
<evidence type="ECO:0000256" key="1">
    <source>
        <dbReference type="SAM" id="MobiDB-lite"/>
    </source>
</evidence>
<name>A0AAP0J440_9MAGN</name>
<accession>A0AAP0J440</accession>
<feature type="domain" description="RNase H type-1" evidence="2">
    <location>
        <begin position="122"/>
        <end position="180"/>
    </location>
</feature>
<organism evidence="3 4">
    <name type="scientific">Stephania cephalantha</name>
    <dbReference type="NCBI Taxonomy" id="152367"/>
    <lineage>
        <taxon>Eukaryota</taxon>
        <taxon>Viridiplantae</taxon>
        <taxon>Streptophyta</taxon>
        <taxon>Embryophyta</taxon>
        <taxon>Tracheophyta</taxon>
        <taxon>Spermatophyta</taxon>
        <taxon>Magnoliopsida</taxon>
        <taxon>Ranunculales</taxon>
        <taxon>Menispermaceae</taxon>
        <taxon>Menispermoideae</taxon>
        <taxon>Cissampelideae</taxon>
        <taxon>Stephania</taxon>
    </lineage>
</organism>
<evidence type="ECO:0000259" key="2">
    <source>
        <dbReference type="Pfam" id="PF13456"/>
    </source>
</evidence>
<dbReference type="GO" id="GO:0003676">
    <property type="term" value="F:nucleic acid binding"/>
    <property type="evidence" value="ECO:0007669"/>
    <property type="project" value="InterPro"/>
</dbReference>
<dbReference type="InterPro" id="IPR002156">
    <property type="entry name" value="RNaseH_domain"/>
</dbReference>
<dbReference type="Pfam" id="PF13456">
    <property type="entry name" value="RVT_3"/>
    <property type="match status" value="1"/>
</dbReference>
<protein>
    <recommendedName>
        <fullName evidence="2">RNase H type-1 domain-containing protein</fullName>
    </recommendedName>
</protein>
<feature type="region of interest" description="Disordered" evidence="1">
    <location>
        <begin position="20"/>
        <end position="43"/>
    </location>
</feature>
<sequence length="209" mass="23490">MNHTIIIAYEKSIKPRQKKKLRASDFTDKVKSDGSREERGNEYSVDDAITKAGLSSNVRVQVERVEVESEIGELENVLTTQVVVHGAFATKLEGIFARKLSESFWQSEKEFDSVAQNIHVEKIERDASTLVDVLKNHIDTGLAGGVFKEIEALLHKDARHMVSHIPRSGDSVAYVLANKARVSGLSFVWHTEMPLFMSDVVITNFRSNY</sequence>